<feature type="signal peptide" evidence="1">
    <location>
        <begin position="1"/>
        <end position="20"/>
    </location>
</feature>
<evidence type="ECO:0000313" key="4">
    <source>
        <dbReference type="Proteomes" id="UP000215914"/>
    </source>
</evidence>
<organism evidence="3 4">
    <name type="scientific">Helianthus annuus</name>
    <name type="common">Common sunflower</name>
    <dbReference type="NCBI Taxonomy" id="4232"/>
    <lineage>
        <taxon>Eukaryota</taxon>
        <taxon>Viridiplantae</taxon>
        <taxon>Streptophyta</taxon>
        <taxon>Embryophyta</taxon>
        <taxon>Tracheophyta</taxon>
        <taxon>Spermatophyta</taxon>
        <taxon>Magnoliopsida</taxon>
        <taxon>eudicotyledons</taxon>
        <taxon>Gunneridae</taxon>
        <taxon>Pentapetalae</taxon>
        <taxon>asterids</taxon>
        <taxon>campanulids</taxon>
        <taxon>Asterales</taxon>
        <taxon>Asteraceae</taxon>
        <taxon>Asteroideae</taxon>
        <taxon>Heliantheae alliance</taxon>
        <taxon>Heliantheae</taxon>
        <taxon>Helianthus</taxon>
    </lineage>
</organism>
<dbReference type="EMBL" id="CM007899">
    <property type="protein sequence ID" value="OTG11056.1"/>
    <property type="molecule type" value="Genomic_DNA"/>
</dbReference>
<dbReference type="Gramene" id="mRNA:HanXRQr2_Chr10g0442151">
    <property type="protein sequence ID" value="mRNA:HanXRQr2_Chr10g0442151"/>
    <property type="gene ID" value="HanXRQr2_Chr10g0442151"/>
</dbReference>
<dbReference type="InParanoid" id="A0A251TKE0"/>
<gene>
    <name evidence="3" type="ORF">HannXRQ_Chr10g0294581</name>
    <name evidence="2" type="ORF">HanXRQr2_Chr10g0442151</name>
</gene>
<evidence type="ECO:0000313" key="2">
    <source>
        <dbReference type="EMBL" id="KAF5786539.1"/>
    </source>
</evidence>
<protein>
    <submittedName>
        <fullName evidence="3">Uncharacterized protein</fullName>
    </submittedName>
</protein>
<accession>A0A251TKE0</accession>
<evidence type="ECO:0000256" key="1">
    <source>
        <dbReference type="SAM" id="SignalP"/>
    </source>
</evidence>
<feature type="chain" id="PRO_5013281673" evidence="1">
    <location>
        <begin position="21"/>
        <end position="54"/>
    </location>
</feature>
<keyword evidence="4" id="KW-1185">Reference proteome</keyword>
<dbReference type="Proteomes" id="UP000215914">
    <property type="component" value="Chromosome 10"/>
</dbReference>
<keyword evidence="1" id="KW-0732">Signal</keyword>
<dbReference type="AlphaFoldDB" id="A0A251TKE0"/>
<name>A0A251TKE0_HELAN</name>
<reference evidence="3" key="2">
    <citation type="submission" date="2017-02" db="EMBL/GenBank/DDBJ databases">
        <title>Sunflower complete genome.</title>
        <authorList>
            <person name="Langlade N."/>
            <person name="Munos S."/>
        </authorList>
    </citation>
    <scope>NUCLEOTIDE SEQUENCE [LARGE SCALE GENOMIC DNA]</scope>
    <source>
        <tissue evidence="3">Leaves</tissue>
    </source>
</reference>
<dbReference type="EMBL" id="MNCJ02000325">
    <property type="protein sequence ID" value="KAF5786539.1"/>
    <property type="molecule type" value="Genomic_DNA"/>
</dbReference>
<reference evidence="2" key="3">
    <citation type="submission" date="2020-06" db="EMBL/GenBank/DDBJ databases">
        <title>Helianthus annuus Genome sequencing and assembly Release 2.</title>
        <authorList>
            <person name="Gouzy J."/>
            <person name="Langlade N."/>
            <person name="Munos S."/>
        </authorList>
    </citation>
    <scope>NUCLEOTIDE SEQUENCE</scope>
    <source>
        <tissue evidence="2">Leaves</tissue>
    </source>
</reference>
<sequence length="54" mass="6012">MIKKPQGAALYSLLIQLAHSVVSYGVKSNVRQKKIIVAITRGHHHCVAARMWTT</sequence>
<proteinExistence type="predicted"/>
<evidence type="ECO:0000313" key="3">
    <source>
        <dbReference type="EMBL" id="OTG11056.1"/>
    </source>
</evidence>
<reference evidence="2 4" key="1">
    <citation type="journal article" date="2017" name="Nature">
        <title>The sunflower genome provides insights into oil metabolism, flowering and Asterid evolution.</title>
        <authorList>
            <person name="Badouin H."/>
            <person name="Gouzy J."/>
            <person name="Grassa C.J."/>
            <person name="Murat F."/>
            <person name="Staton S.E."/>
            <person name="Cottret L."/>
            <person name="Lelandais-Briere C."/>
            <person name="Owens G.L."/>
            <person name="Carrere S."/>
            <person name="Mayjonade B."/>
            <person name="Legrand L."/>
            <person name="Gill N."/>
            <person name="Kane N.C."/>
            <person name="Bowers J.E."/>
            <person name="Hubner S."/>
            <person name="Bellec A."/>
            <person name="Berard A."/>
            <person name="Berges H."/>
            <person name="Blanchet N."/>
            <person name="Boniface M.C."/>
            <person name="Brunel D."/>
            <person name="Catrice O."/>
            <person name="Chaidir N."/>
            <person name="Claudel C."/>
            <person name="Donnadieu C."/>
            <person name="Faraut T."/>
            <person name="Fievet G."/>
            <person name="Helmstetter N."/>
            <person name="King M."/>
            <person name="Knapp S.J."/>
            <person name="Lai Z."/>
            <person name="Le Paslier M.C."/>
            <person name="Lippi Y."/>
            <person name="Lorenzon L."/>
            <person name="Mandel J.R."/>
            <person name="Marage G."/>
            <person name="Marchand G."/>
            <person name="Marquand E."/>
            <person name="Bret-Mestries E."/>
            <person name="Morien E."/>
            <person name="Nambeesan S."/>
            <person name="Nguyen T."/>
            <person name="Pegot-Espagnet P."/>
            <person name="Pouilly N."/>
            <person name="Raftis F."/>
            <person name="Sallet E."/>
            <person name="Schiex T."/>
            <person name="Thomas J."/>
            <person name="Vandecasteele C."/>
            <person name="Vares D."/>
            <person name="Vear F."/>
            <person name="Vautrin S."/>
            <person name="Crespi M."/>
            <person name="Mangin B."/>
            <person name="Burke J.M."/>
            <person name="Salse J."/>
            <person name="Munos S."/>
            <person name="Vincourt P."/>
            <person name="Rieseberg L.H."/>
            <person name="Langlade N.B."/>
        </authorList>
    </citation>
    <scope>NUCLEOTIDE SEQUENCE [LARGE SCALE GENOMIC DNA]</scope>
    <source>
        <strain evidence="4">cv. SF193</strain>
        <tissue evidence="2">Leaves</tissue>
    </source>
</reference>